<sequence length="360" mass="40910">MVAEVGRLEAETFQIPDQVENYATGSECTMVVEDTKIKQDVLKREEIKECKKERPKIVIPPLFPGRFRGPIKEEVKPDNVEIPSEANVLVDATHAHDEESVEDAEAEEAMKKALENIDKESVVAMYTCPTYAMFLSLLERLLEPKEEENEKEALESSLESNEIISVQLGEFGSSNLPCSIFDLLKHEPLSKSNVAINIVDESLEFPTCMFEKSIVKSGHFVLPVTFDVIDLNENSAIKLISVFLGRSFRKTARIKLTNGVKSLGWKIVNLNAKCASRVNLNGSCPFDYVPTIFEKWKPSKVDLRSIPIDLKHAYGHLLRPPEFGWMIDVNFEFHVCVYVWRVCNTFKESFRGDHFPPFFC</sequence>
<dbReference type="EMBL" id="OX459119">
    <property type="protein sequence ID" value="CAI9094731.1"/>
    <property type="molecule type" value="Genomic_DNA"/>
</dbReference>
<evidence type="ECO:0000313" key="2">
    <source>
        <dbReference type="Proteomes" id="UP001161247"/>
    </source>
</evidence>
<proteinExistence type="predicted"/>
<organism evidence="1 2">
    <name type="scientific">Oldenlandia corymbosa var. corymbosa</name>
    <dbReference type="NCBI Taxonomy" id="529605"/>
    <lineage>
        <taxon>Eukaryota</taxon>
        <taxon>Viridiplantae</taxon>
        <taxon>Streptophyta</taxon>
        <taxon>Embryophyta</taxon>
        <taxon>Tracheophyta</taxon>
        <taxon>Spermatophyta</taxon>
        <taxon>Magnoliopsida</taxon>
        <taxon>eudicotyledons</taxon>
        <taxon>Gunneridae</taxon>
        <taxon>Pentapetalae</taxon>
        <taxon>asterids</taxon>
        <taxon>lamiids</taxon>
        <taxon>Gentianales</taxon>
        <taxon>Rubiaceae</taxon>
        <taxon>Rubioideae</taxon>
        <taxon>Spermacoceae</taxon>
        <taxon>Hedyotis-Oldenlandia complex</taxon>
        <taxon>Oldenlandia</taxon>
    </lineage>
</organism>
<protein>
    <submittedName>
        <fullName evidence="1">OLC1v1030518C1</fullName>
    </submittedName>
</protein>
<accession>A0AAV1CH99</accession>
<evidence type="ECO:0000313" key="1">
    <source>
        <dbReference type="EMBL" id="CAI9094731.1"/>
    </source>
</evidence>
<name>A0AAV1CH99_OLDCO</name>
<dbReference type="Proteomes" id="UP001161247">
    <property type="component" value="Chromosome 2"/>
</dbReference>
<gene>
    <name evidence="1" type="ORF">OLC1_LOCUS5834</name>
</gene>
<keyword evidence="2" id="KW-1185">Reference proteome</keyword>
<reference evidence="1" key="1">
    <citation type="submission" date="2023-03" db="EMBL/GenBank/DDBJ databases">
        <authorList>
            <person name="Julca I."/>
        </authorList>
    </citation>
    <scope>NUCLEOTIDE SEQUENCE</scope>
</reference>
<dbReference type="AlphaFoldDB" id="A0AAV1CH99"/>